<dbReference type="EMBL" id="REFH01000009">
    <property type="protein sequence ID" value="RMA76111.1"/>
    <property type="molecule type" value="Genomic_DNA"/>
</dbReference>
<gene>
    <name evidence="1" type="ORF">BC961_1830</name>
</gene>
<organism evidence="1 2">
    <name type="scientific">Flavobacterium weaverense</name>
    <dbReference type="NCBI Taxonomy" id="271156"/>
    <lineage>
        <taxon>Bacteria</taxon>
        <taxon>Pseudomonadati</taxon>
        <taxon>Bacteroidota</taxon>
        <taxon>Flavobacteriia</taxon>
        <taxon>Flavobacteriales</taxon>
        <taxon>Flavobacteriaceae</taxon>
        <taxon>Flavobacterium</taxon>
    </lineage>
</organism>
<dbReference type="Pfam" id="PF02566">
    <property type="entry name" value="OsmC"/>
    <property type="match status" value="1"/>
</dbReference>
<dbReference type="InterPro" id="IPR003718">
    <property type="entry name" value="OsmC/Ohr_fam"/>
</dbReference>
<sequence length="131" mass="14635">MDKITAHIGSAFYKTEIKSATNTIISDEPKSDGGMDLGFSPYELLASSLAACTCITLRMYANRKGWELQDIKVEVNIVEEAEEKKTTIIRSIELFGSLDTEQKKRLLNIANKCPVHNILTNTIEVKTDIIQ</sequence>
<reference evidence="1 2" key="1">
    <citation type="submission" date="2018-10" db="EMBL/GenBank/DDBJ databases">
        <title>Genomic Encyclopedia of Archaeal and Bacterial Type Strains, Phase II (KMG-II): from individual species to whole genera.</title>
        <authorList>
            <person name="Goeker M."/>
        </authorList>
    </citation>
    <scope>NUCLEOTIDE SEQUENCE [LARGE SCALE GENOMIC DNA]</scope>
    <source>
        <strain evidence="1 2">DSM 19727</strain>
    </source>
</reference>
<dbReference type="PANTHER" id="PTHR39624:SF2">
    <property type="entry name" value="OSMC-LIKE PROTEIN"/>
    <property type="match status" value="1"/>
</dbReference>
<keyword evidence="2" id="KW-1185">Reference proteome</keyword>
<dbReference type="OrthoDB" id="9791538at2"/>
<dbReference type="AlphaFoldDB" id="A0A3L9ZT45"/>
<comment type="caution">
    <text evidence="1">The sequence shown here is derived from an EMBL/GenBank/DDBJ whole genome shotgun (WGS) entry which is preliminary data.</text>
</comment>
<dbReference type="Gene3D" id="3.30.300.20">
    <property type="match status" value="1"/>
</dbReference>
<dbReference type="InterPro" id="IPR036102">
    <property type="entry name" value="OsmC/Ohrsf"/>
</dbReference>
<dbReference type="PANTHER" id="PTHR39624">
    <property type="entry name" value="PROTEIN INVOLVED IN RIMO-MEDIATED BETA-METHYLTHIOLATION OF RIBOSOMAL PROTEIN S12 YCAO"/>
    <property type="match status" value="1"/>
</dbReference>
<evidence type="ECO:0000313" key="1">
    <source>
        <dbReference type="EMBL" id="RMA76111.1"/>
    </source>
</evidence>
<accession>A0A3L9ZT45</accession>
<evidence type="ECO:0000313" key="2">
    <source>
        <dbReference type="Proteomes" id="UP000280368"/>
    </source>
</evidence>
<dbReference type="InterPro" id="IPR015946">
    <property type="entry name" value="KH_dom-like_a/b"/>
</dbReference>
<dbReference type="RefSeq" id="WP_121925469.1">
    <property type="nucleotide sequence ID" value="NZ_CBCSGA010000003.1"/>
</dbReference>
<protein>
    <submittedName>
        <fullName evidence="1">Putative redox protein</fullName>
    </submittedName>
</protein>
<dbReference type="SUPFAM" id="SSF82784">
    <property type="entry name" value="OsmC-like"/>
    <property type="match status" value="1"/>
</dbReference>
<proteinExistence type="predicted"/>
<dbReference type="Proteomes" id="UP000280368">
    <property type="component" value="Unassembled WGS sequence"/>
</dbReference>
<name>A0A3L9ZT45_9FLAO</name>